<dbReference type="STRING" id="94130.A0A2Z6RPK6"/>
<sequence length="165" mass="18908">MIPPLLRTRRFHQPFNFSKPQPFTLRLFTFTLLLTHLSPRLFSTTLGCAAPSLKSVMESVVASRIVFVTCPNEEVAQKLSRGLLQEKLVACVNIIPKVTSLYWWEGKIEESTEQLLMMKTLEKHVNEITNYVNKNHGYTIPEVLSVKVDAGNESYLKWIKDSVKQ</sequence>
<dbReference type="InterPro" id="IPR015867">
    <property type="entry name" value="N-reg_PII/ATP_PRibTrfase_C"/>
</dbReference>
<comment type="similarity">
    <text evidence="1">Belongs to the CutA family.</text>
</comment>
<proteinExistence type="inferred from homology"/>
<dbReference type="GO" id="GO:0010038">
    <property type="term" value="P:response to metal ion"/>
    <property type="evidence" value="ECO:0007669"/>
    <property type="project" value="InterPro"/>
</dbReference>
<dbReference type="AlphaFoldDB" id="A0A2Z6RPK6"/>
<dbReference type="Pfam" id="PF03091">
    <property type="entry name" value="CutA1"/>
    <property type="match status" value="1"/>
</dbReference>
<evidence type="ECO:0000313" key="2">
    <source>
        <dbReference type="EMBL" id="GBC04474.1"/>
    </source>
</evidence>
<dbReference type="InterPro" id="IPR011322">
    <property type="entry name" value="N-reg_PII-like_a/b"/>
</dbReference>
<comment type="caution">
    <text evidence="2">The sequence shown here is derived from an EMBL/GenBank/DDBJ whole genome shotgun (WGS) entry which is preliminary data.</text>
</comment>
<dbReference type="GO" id="GO:0005507">
    <property type="term" value="F:copper ion binding"/>
    <property type="evidence" value="ECO:0007669"/>
    <property type="project" value="TreeGrafter"/>
</dbReference>
<dbReference type="PANTHER" id="PTHR23419:SF8">
    <property type="entry name" value="FI09726P"/>
    <property type="match status" value="1"/>
</dbReference>
<keyword evidence="3" id="KW-1185">Reference proteome</keyword>
<name>A0A2Z6RPK6_9GLOM</name>
<protein>
    <submittedName>
        <fullName evidence="2">Uncharacterized protein</fullName>
    </submittedName>
</protein>
<dbReference type="Gene3D" id="3.30.70.120">
    <property type="match status" value="1"/>
</dbReference>
<reference evidence="2 3" key="1">
    <citation type="submission" date="2017-11" db="EMBL/GenBank/DDBJ databases">
        <title>The genome of Rhizophagus clarus HR1 reveals common genetic basis of auxotrophy among arbuscular mycorrhizal fungi.</title>
        <authorList>
            <person name="Kobayashi Y."/>
        </authorList>
    </citation>
    <scope>NUCLEOTIDE SEQUENCE [LARGE SCALE GENOMIC DNA]</scope>
    <source>
        <strain evidence="2 3">HR1</strain>
    </source>
</reference>
<dbReference type="PANTHER" id="PTHR23419">
    <property type="entry name" value="DIVALENT CATION TOLERANCE CUTA-RELATED"/>
    <property type="match status" value="1"/>
</dbReference>
<dbReference type="SUPFAM" id="SSF54913">
    <property type="entry name" value="GlnB-like"/>
    <property type="match status" value="1"/>
</dbReference>
<evidence type="ECO:0000313" key="3">
    <source>
        <dbReference type="Proteomes" id="UP000247702"/>
    </source>
</evidence>
<evidence type="ECO:0000256" key="1">
    <source>
        <dbReference type="ARBA" id="ARBA00010169"/>
    </source>
</evidence>
<dbReference type="EMBL" id="BEXD01003948">
    <property type="protein sequence ID" value="GBC04474.1"/>
    <property type="molecule type" value="Genomic_DNA"/>
</dbReference>
<gene>
    <name evidence="2" type="ORF">RclHR1_00570030</name>
</gene>
<accession>A0A2Z6RPK6</accession>
<dbReference type="InterPro" id="IPR004323">
    <property type="entry name" value="Ion_tolerance_CutA"/>
</dbReference>
<dbReference type="Proteomes" id="UP000247702">
    <property type="component" value="Unassembled WGS sequence"/>
</dbReference>
<organism evidence="2 3">
    <name type="scientific">Rhizophagus clarus</name>
    <dbReference type="NCBI Taxonomy" id="94130"/>
    <lineage>
        <taxon>Eukaryota</taxon>
        <taxon>Fungi</taxon>
        <taxon>Fungi incertae sedis</taxon>
        <taxon>Mucoromycota</taxon>
        <taxon>Glomeromycotina</taxon>
        <taxon>Glomeromycetes</taxon>
        <taxon>Glomerales</taxon>
        <taxon>Glomeraceae</taxon>
        <taxon>Rhizophagus</taxon>
    </lineage>
</organism>